<keyword evidence="1" id="KW-0472">Membrane</keyword>
<evidence type="ECO:0000313" key="2">
    <source>
        <dbReference type="EMBL" id="KJY49374.1"/>
    </source>
</evidence>
<dbReference type="AlphaFoldDB" id="A0A0F4KTN6"/>
<accession>A0A0F4KTN6</accession>
<name>A0A0F4KTN6_9BIFI</name>
<dbReference type="RefSeq" id="WP_045924948.1">
    <property type="nucleotide sequence ID" value="NZ_CP132384.1"/>
</dbReference>
<sequence>MDLKPLIAALSSILAFLLMESDGPGGRLADEQVSTPSLSLVLALLGVAVRQGASLPRALGVVGGLLPGPYGLRMVRVAHLLGRGNGWDLSWSGAIGDPDYGQSMQVLADCLEPSWRLGSSPLTRIETTLRQLDHHARSVLARAAAAITVRLLVPTGLCILPAFVLIGVIPCIAAFVGGIS</sequence>
<dbReference type="EMBL" id="JWME01000013">
    <property type="protein sequence ID" value="KJY49374.1"/>
    <property type="molecule type" value="Genomic_DNA"/>
</dbReference>
<evidence type="ECO:0000256" key="1">
    <source>
        <dbReference type="SAM" id="Phobius"/>
    </source>
</evidence>
<comment type="caution">
    <text evidence="2">The sequence shown here is derived from an EMBL/GenBank/DDBJ whole genome shotgun (WGS) entry which is preliminary data.</text>
</comment>
<proteinExistence type="predicted"/>
<evidence type="ECO:0000313" key="3">
    <source>
        <dbReference type="Proteomes" id="UP000033648"/>
    </source>
</evidence>
<protein>
    <submittedName>
        <fullName evidence="2">Flp pilus assembly protein TadC</fullName>
    </submittedName>
</protein>
<dbReference type="Proteomes" id="UP000033648">
    <property type="component" value="Unassembled WGS sequence"/>
</dbReference>
<feature type="transmembrane region" description="Helical" evidence="1">
    <location>
        <begin position="159"/>
        <end position="179"/>
    </location>
</feature>
<organism evidence="2 3">
    <name type="scientific">Bifidobacterium asteroides</name>
    <dbReference type="NCBI Taxonomy" id="1684"/>
    <lineage>
        <taxon>Bacteria</taxon>
        <taxon>Bacillati</taxon>
        <taxon>Actinomycetota</taxon>
        <taxon>Actinomycetes</taxon>
        <taxon>Bifidobacteriales</taxon>
        <taxon>Bifidobacteriaceae</taxon>
        <taxon>Bifidobacterium</taxon>
    </lineage>
</organism>
<keyword evidence="1" id="KW-0812">Transmembrane</keyword>
<gene>
    <name evidence="2" type="ORF">JF69_14700</name>
</gene>
<reference evidence="2 3" key="1">
    <citation type="submission" date="2014-12" db="EMBL/GenBank/DDBJ databases">
        <title>Comparative genomics of the lactic acid bacteria isolated from the honey bee gut.</title>
        <authorList>
            <person name="Ellegaard K.M."/>
            <person name="Tamarit D."/>
            <person name="Javelind E."/>
            <person name="Olofsson T."/>
            <person name="Andersson S.G."/>
            <person name="Vasquez A."/>
        </authorList>
    </citation>
    <scope>NUCLEOTIDE SEQUENCE [LARGE SCALE GENOMIC DNA]</scope>
    <source>
        <strain evidence="2 3">Bin2</strain>
    </source>
</reference>
<keyword evidence="1" id="KW-1133">Transmembrane helix</keyword>
<dbReference type="PATRIC" id="fig|1684.4.peg.1578"/>
<dbReference type="OrthoDB" id="3267562at2"/>